<dbReference type="Pfam" id="PF12002">
    <property type="entry name" value="MgsA_C"/>
    <property type="match status" value="1"/>
</dbReference>
<dbReference type="InterPro" id="IPR051314">
    <property type="entry name" value="AAA_ATPase_RarA/MGS1/WRNIP1"/>
</dbReference>
<dbReference type="Proteomes" id="UP000036834">
    <property type="component" value="Unassembled WGS sequence"/>
</dbReference>
<evidence type="ECO:0000256" key="3">
    <source>
        <dbReference type="ARBA" id="ARBA00020776"/>
    </source>
</evidence>
<dbReference type="Gene3D" id="3.40.50.300">
    <property type="entry name" value="P-loop containing nucleotide triphosphate hydrolases"/>
    <property type="match status" value="1"/>
</dbReference>
<dbReference type="FunFam" id="1.10.8.60:FF:000029">
    <property type="entry name" value="Replication-associated recombination protein A"/>
    <property type="match status" value="1"/>
</dbReference>
<dbReference type="InterPro" id="IPR003593">
    <property type="entry name" value="AAA+_ATPase"/>
</dbReference>
<dbReference type="GO" id="GO:0005524">
    <property type="term" value="F:ATP binding"/>
    <property type="evidence" value="ECO:0007669"/>
    <property type="project" value="UniProtKB-KW"/>
</dbReference>
<comment type="function">
    <text evidence="1">DNA-dependent ATPase that plays important roles in cellular responses to stalled DNA replication processes.</text>
</comment>
<sequence>MSDLFSFAYDQEGGSKQKPLAARMRPKSIQEVIGQSHILAPGMLLRRAIEADQVSSVIFYGPPGTGKTTLAKVIARTTRTHFSELNAVTAGVADIRKVVDAAKERLVMDQQRTTLFVDEIHRFNKSQQDALLPYVEEGTITLIGATTENPFFEVNPALLSRSQIFSLQSLSHEELKQVLDRALTDEENGLAELSVTVEPEAAEHLIQYAEGDARRLLNALELAVTTTRQGSDGRITVTLDVAVESIQRRAVRYDKSGDNHYDTISAFIKSIRGSDPDAALYWLARMIDAGEDPRFISRRLVISASEDIGNADPQAISVAISCFQAVELVGMPEGRIPLAQATTYLATAPKSNAAYNGINSALDRIRTDGHKQVPIHLRDSAYKGAAKLGHGQGYLYPHNYPYGYVPQQYLPDGVNYSFYLPKDHGYERHIRRFQEERQKMDGRGLPKKNSPE</sequence>
<dbReference type="InterPro" id="IPR003959">
    <property type="entry name" value="ATPase_AAA_core"/>
</dbReference>
<evidence type="ECO:0000313" key="9">
    <source>
        <dbReference type="EMBL" id="KNB73948.1"/>
    </source>
</evidence>
<gene>
    <name evidence="9" type="ORF">ADS79_08475</name>
    <name evidence="8" type="ORF">BRE01_46720</name>
</gene>
<dbReference type="InterPro" id="IPR032423">
    <property type="entry name" value="AAA_assoc_2"/>
</dbReference>
<dbReference type="EMBL" id="LGIQ01000005">
    <property type="protein sequence ID" value="KNB73948.1"/>
    <property type="molecule type" value="Genomic_DNA"/>
</dbReference>
<dbReference type="CDD" id="cd00009">
    <property type="entry name" value="AAA"/>
    <property type="match status" value="1"/>
</dbReference>
<evidence type="ECO:0000256" key="4">
    <source>
        <dbReference type="ARBA" id="ARBA00022705"/>
    </source>
</evidence>
<dbReference type="GO" id="GO:0006261">
    <property type="term" value="P:DNA-templated DNA replication"/>
    <property type="evidence" value="ECO:0007669"/>
    <property type="project" value="TreeGrafter"/>
</dbReference>
<evidence type="ECO:0000313" key="10">
    <source>
        <dbReference type="Proteomes" id="UP000036834"/>
    </source>
</evidence>
<dbReference type="Pfam" id="PF16193">
    <property type="entry name" value="AAA_assoc_2"/>
    <property type="match status" value="1"/>
</dbReference>
<protein>
    <recommendedName>
        <fullName evidence="3">Replication-associated recombination protein A</fullName>
    </recommendedName>
</protein>
<dbReference type="PATRIC" id="fig|54915.3.peg.7142"/>
<evidence type="ECO:0000313" key="8">
    <source>
        <dbReference type="EMBL" id="GED70970.1"/>
    </source>
</evidence>
<dbReference type="FunFam" id="1.10.3710.10:FF:000003">
    <property type="entry name" value="ATPase, AAA family protein"/>
    <property type="match status" value="1"/>
</dbReference>
<dbReference type="FunFam" id="1.20.272.10:FF:000001">
    <property type="entry name" value="Putative AAA family ATPase"/>
    <property type="match status" value="1"/>
</dbReference>
<dbReference type="Gene3D" id="1.10.8.60">
    <property type="match status" value="1"/>
</dbReference>
<evidence type="ECO:0000313" key="11">
    <source>
        <dbReference type="Proteomes" id="UP000319578"/>
    </source>
</evidence>
<dbReference type="SMART" id="SM00382">
    <property type="entry name" value="AAA"/>
    <property type="match status" value="1"/>
</dbReference>
<organism evidence="9 10">
    <name type="scientific">Brevibacillus reuszeri</name>
    <dbReference type="NCBI Taxonomy" id="54915"/>
    <lineage>
        <taxon>Bacteria</taxon>
        <taxon>Bacillati</taxon>
        <taxon>Bacillota</taxon>
        <taxon>Bacilli</taxon>
        <taxon>Bacillales</taxon>
        <taxon>Paenibacillaceae</taxon>
        <taxon>Brevibacillus</taxon>
    </lineage>
</organism>
<dbReference type="EMBL" id="BJON01000019">
    <property type="protein sequence ID" value="GED70970.1"/>
    <property type="molecule type" value="Genomic_DNA"/>
</dbReference>
<evidence type="ECO:0000256" key="6">
    <source>
        <dbReference type="ARBA" id="ARBA00022840"/>
    </source>
</evidence>
<dbReference type="FunFam" id="3.40.50.300:FF:000137">
    <property type="entry name" value="Replication-associated recombination protein A"/>
    <property type="match status" value="1"/>
</dbReference>
<evidence type="ECO:0000256" key="5">
    <source>
        <dbReference type="ARBA" id="ARBA00022741"/>
    </source>
</evidence>
<dbReference type="PANTHER" id="PTHR13779">
    <property type="entry name" value="WERNER HELICASE-INTERACTING PROTEIN 1 FAMILY MEMBER"/>
    <property type="match status" value="1"/>
</dbReference>
<comment type="caution">
    <text evidence="9">The sequence shown here is derived from an EMBL/GenBank/DDBJ whole genome shotgun (WGS) entry which is preliminary data.</text>
</comment>
<feature type="domain" description="AAA+ ATPase" evidence="7">
    <location>
        <begin position="53"/>
        <end position="170"/>
    </location>
</feature>
<evidence type="ECO:0000259" key="7">
    <source>
        <dbReference type="SMART" id="SM00382"/>
    </source>
</evidence>
<dbReference type="Proteomes" id="UP000319578">
    <property type="component" value="Unassembled WGS sequence"/>
</dbReference>
<comment type="similarity">
    <text evidence="2">Belongs to the AAA ATPase family. RarA/MGS1/WRNIP1 subfamily.</text>
</comment>
<dbReference type="InterPro" id="IPR021886">
    <property type="entry name" value="MgsA_C"/>
</dbReference>
<evidence type="ECO:0000256" key="1">
    <source>
        <dbReference type="ARBA" id="ARBA00002393"/>
    </source>
</evidence>
<keyword evidence="4" id="KW-0235">DNA replication</keyword>
<dbReference type="GO" id="GO:0000731">
    <property type="term" value="P:DNA synthesis involved in DNA repair"/>
    <property type="evidence" value="ECO:0007669"/>
    <property type="project" value="TreeGrafter"/>
</dbReference>
<reference evidence="10" key="1">
    <citation type="submission" date="2015-07" db="EMBL/GenBank/DDBJ databases">
        <title>Genome sequencing project for genomic taxonomy and phylogenomics of Bacillus-like bacteria.</title>
        <authorList>
            <person name="Liu B."/>
            <person name="Wang J."/>
            <person name="Zhu Y."/>
            <person name="Liu G."/>
            <person name="Chen Q."/>
            <person name="Chen Z."/>
            <person name="Lan J."/>
            <person name="Che J."/>
            <person name="Ge C."/>
            <person name="Shi H."/>
            <person name="Pan Z."/>
            <person name="Liu X."/>
        </authorList>
    </citation>
    <scope>NUCLEOTIDE SEQUENCE [LARGE SCALE GENOMIC DNA]</scope>
    <source>
        <strain evidence="10">DSM 9887</strain>
    </source>
</reference>
<dbReference type="CDD" id="cd18139">
    <property type="entry name" value="HLD_clamp_RarA"/>
    <property type="match status" value="1"/>
</dbReference>
<dbReference type="SUPFAM" id="SSF52540">
    <property type="entry name" value="P-loop containing nucleoside triphosphate hydrolases"/>
    <property type="match status" value="1"/>
</dbReference>
<proteinExistence type="inferred from homology"/>
<keyword evidence="11" id="KW-1185">Reference proteome</keyword>
<dbReference type="Gene3D" id="1.10.3710.10">
    <property type="entry name" value="DNA polymerase III clamp loader subunits, C-terminal domain"/>
    <property type="match status" value="1"/>
</dbReference>
<dbReference type="PANTHER" id="PTHR13779:SF7">
    <property type="entry name" value="ATPASE WRNIP1"/>
    <property type="match status" value="1"/>
</dbReference>
<dbReference type="GO" id="GO:0008047">
    <property type="term" value="F:enzyme activator activity"/>
    <property type="evidence" value="ECO:0007669"/>
    <property type="project" value="TreeGrafter"/>
</dbReference>
<dbReference type="RefSeq" id="WP_049737960.1">
    <property type="nucleotide sequence ID" value="NZ_BJON01000019.1"/>
</dbReference>
<dbReference type="AlphaFoldDB" id="A0A0K9YYY6"/>
<evidence type="ECO:0000256" key="2">
    <source>
        <dbReference type="ARBA" id="ARBA00008959"/>
    </source>
</evidence>
<dbReference type="SUPFAM" id="SSF48019">
    <property type="entry name" value="post-AAA+ oligomerization domain-like"/>
    <property type="match status" value="1"/>
</dbReference>
<dbReference type="GO" id="GO:0017116">
    <property type="term" value="F:single-stranded DNA helicase activity"/>
    <property type="evidence" value="ECO:0007669"/>
    <property type="project" value="TreeGrafter"/>
</dbReference>
<dbReference type="GO" id="GO:0003677">
    <property type="term" value="F:DNA binding"/>
    <property type="evidence" value="ECO:0007669"/>
    <property type="project" value="InterPro"/>
</dbReference>
<keyword evidence="5" id="KW-0547">Nucleotide-binding</keyword>
<dbReference type="InterPro" id="IPR008921">
    <property type="entry name" value="DNA_pol3_clamp-load_cplx_C"/>
</dbReference>
<keyword evidence="6" id="KW-0067">ATP-binding</keyword>
<dbReference type="Gene3D" id="1.20.272.10">
    <property type="match status" value="1"/>
</dbReference>
<dbReference type="GO" id="GO:0016887">
    <property type="term" value="F:ATP hydrolysis activity"/>
    <property type="evidence" value="ECO:0007669"/>
    <property type="project" value="InterPro"/>
</dbReference>
<dbReference type="InterPro" id="IPR027417">
    <property type="entry name" value="P-loop_NTPase"/>
</dbReference>
<dbReference type="Pfam" id="PF00004">
    <property type="entry name" value="AAA"/>
    <property type="match status" value="1"/>
</dbReference>
<reference evidence="9" key="2">
    <citation type="submission" date="2015-07" db="EMBL/GenBank/DDBJ databases">
        <title>MeaNS - Measles Nucleotide Surveillance Program.</title>
        <authorList>
            <person name="Tran T."/>
            <person name="Druce J."/>
        </authorList>
    </citation>
    <scope>NUCLEOTIDE SEQUENCE</scope>
    <source>
        <strain evidence="9">DSM 9887</strain>
    </source>
</reference>
<dbReference type="OrthoDB" id="9778364at2"/>
<reference evidence="8 11" key="3">
    <citation type="submission" date="2019-06" db="EMBL/GenBank/DDBJ databases">
        <title>Whole genome shotgun sequence of Brevibacillus reuszeri NBRC 15719.</title>
        <authorList>
            <person name="Hosoyama A."/>
            <person name="Uohara A."/>
            <person name="Ohji S."/>
            <person name="Ichikawa N."/>
        </authorList>
    </citation>
    <scope>NUCLEOTIDE SEQUENCE [LARGE SCALE GENOMIC DNA]</scope>
    <source>
        <strain evidence="8 11">NBRC 15719</strain>
    </source>
</reference>
<name>A0A0K9YYY6_9BACL</name>
<dbReference type="STRING" id="54915.ADS79_08475"/>
<accession>A0A0K9YYY6</accession>